<dbReference type="AlphaFoldDB" id="A0A853G6V4"/>
<protein>
    <submittedName>
        <fullName evidence="3">IS4 family transposase</fullName>
    </submittedName>
</protein>
<dbReference type="Proteomes" id="UP000559809">
    <property type="component" value="Unassembled WGS sequence"/>
</dbReference>
<evidence type="ECO:0000259" key="1">
    <source>
        <dbReference type="Pfam" id="PF01609"/>
    </source>
</evidence>
<dbReference type="PANTHER" id="PTHR37529">
    <property type="entry name" value="TRANSPOSASE INSG FOR INSERTION SEQUENCE ELEMENT IS4-RELATED"/>
    <property type="match status" value="1"/>
</dbReference>
<dbReference type="InterPro" id="IPR024473">
    <property type="entry name" value="Transposases_IS4_N"/>
</dbReference>
<feature type="domain" description="Transposase IS4 N-terminal" evidence="2">
    <location>
        <begin position="20"/>
        <end position="114"/>
    </location>
</feature>
<dbReference type="InterPro" id="IPR012337">
    <property type="entry name" value="RNaseH-like_sf"/>
</dbReference>
<evidence type="ECO:0000313" key="3">
    <source>
        <dbReference type="EMBL" id="NYT50356.1"/>
    </source>
</evidence>
<dbReference type="PROSITE" id="PS51257">
    <property type="entry name" value="PROKAR_LIPOPROTEIN"/>
    <property type="match status" value="1"/>
</dbReference>
<name>A0A853G6V4_9BURK</name>
<feature type="domain" description="Transposase IS4-like" evidence="1">
    <location>
        <begin position="174"/>
        <end position="352"/>
    </location>
</feature>
<dbReference type="GO" id="GO:0004803">
    <property type="term" value="F:transposase activity"/>
    <property type="evidence" value="ECO:0007669"/>
    <property type="project" value="InterPro"/>
</dbReference>
<evidence type="ECO:0000313" key="4">
    <source>
        <dbReference type="Proteomes" id="UP000559809"/>
    </source>
</evidence>
<dbReference type="SUPFAM" id="SSF53098">
    <property type="entry name" value="Ribonuclease H-like"/>
    <property type="match status" value="1"/>
</dbReference>
<dbReference type="EMBL" id="JACCEM010000007">
    <property type="protein sequence ID" value="NYT50356.1"/>
    <property type="molecule type" value="Genomic_DNA"/>
</dbReference>
<dbReference type="Pfam" id="PF13006">
    <property type="entry name" value="Nterm_IS4"/>
    <property type="match status" value="1"/>
</dbReference>
<evidence type="ECO:0000259" key="2">
    <source>
        <dbReference type="Pfam" id="PF13006"/>
    </source>
</evidence>
<dbReference type="NCBIfam" id="NF033592">
    <property type="entry name" value="transpos_IS4_1"/>
    <property type="match status" value="1"/>
</dbReference>
<organism evidence="3 4">
    <name type="scientific">Parapusillimonas granuli</name>
    <dbReference type="NCBI Taxonomy" id="380911"/>
    <lineage>
        <taxon>Bacteria</taxon>
        <taxon>Pseudomonadati</taxon>
        <taxon>Pseudomonadota</taxon>
        <taxon>Betaproteobacteria</taxon>
        <taxon>Burkholderiales</taxon>
        <taxon>Alcaligenaceae</taxon>
        <taxon>Parapusillimonas</taxon>
    </lineage>
</organism>
<reference evidence="3 4" key="1">
    <citation type="submission" date="2020-07" db="EMBL/GenBank/DDBJ databases">
        <title>Taxonomic revisions and descriptions of new bacterial species based on genomic comparisons in the high-G+C-content subgroup of the family Alcaligenaceae.</title>
        <authorList>
            <person name="Szabo A."/>
            <person name="Felfoldi T."/>
        </authorList>
    </citation>
    <scope>NUCLEOTIDE SEQUENCE [LARGE SCALE GENOMIC DNA]</scope>
    <source>
        <strain evidence="3 4">LMG 24012</strain>
    </source>
</reference>
<dbReference type="InterPro" id="IPR047952">
    <property type="entry name" value="Transpos_IS4"/>
</dbReference>
<comment type="caution">
    <text evidence="3">The sequence shown here is derived from an EMBL/GenBank/DDBJ whole genome shotgun (WGS) entry which is preliminary data.</text>
</comment>
<dbReference type="Pfam" id="PF01609">
    <property type="entry name" value="DDE_Tnp_1"/>
    <property type="match status" value="1"/>
</dbReference>
<gene>
    <name evidence="3" type="ORF">H0A72_13645</name>
</gene>
<dbReference type="GO" id="GO:0003677">
    <property type="term" value="F:DNA binding"/>
    <property type="evidence" value="ECO:0007669"/>
    <property type="project" value="InterPro"/>
</dbReference>
<proteinExistence type="predicted"/>
<dbReference type="PANTHER" id="PTHR37529:SF1">
    <property type="entry name" value="TRANSPOSASE INSG FOR INSERTION SEQUENCE ELEMENT IS4-RELATED"/>
    <property type="match status" value="1"/>
</dbReference>
<accession>A0A853G6V4</accession>
<dbReference type="InterPro" id="IPR002559">
    <property type="entry name" value="Transposase_11"/>
</dbReference>
<sequence length="404" mass="45277">MAIMKARTRTQARLADYLMLGNLTLACPLSRVREALDKHGRHSRRRRGLPHEVLVYYVICLCLYRETAYEEVLHIVIEGLRRVYGDQIRDVAVTKGAISSARVRVGADVFETLYRSQVQPVGPVRMAGCWYRGLRIMGLVACTLDMHNAPDNAAYFGYPDATPGTPAFPQLRFCALAECGTHILLGARLGPHGTSERALAGEVLEAATGEMIVIADCGFTDFALWRRAQANGARLLFRACDSHVFLAHESLPDDSYLSKIYESPEARLRDDGIVVRVIEYRLDTDGRTHRLMTNWLDAGEAPAEELIALYHRRLPIEVAIAEMKTLLSDGMVLRSKKAELVRQEFYALLIAHAVIRKLMTRTAEEAGRECKELSFTHTIHILRQLLPHKVTPPETQRGVSEFGG</sequence>
<dbReference type="GO" id="GO:0006313">
    <property type="term" value="P:DNA transposition"/>
    <property type="evidence" value="ECO:0007669"/>
    <property type="project" value="InterPro"/>
</dbReference>
<dbReference type="RefSeq" id="WP_180156215.1">
    <property type="nucleotide sequence ID" value="NZ_JACCEM010000007.1"/>
</dbReference>
<keyword evidence="4" id="KW-1185">Reference proteome</keyword>